<dbReference type="SUPFAM" id="SSF55486">
    <property type="entry name" value="Metalloproteases ('zincins'), catalytic domain"/>
    <property type="match status" value="1"/>
</dbReference>
<dbReference type="AlphaFoldDB" id="A0A1I2CRA0"/>
<dbReference type="InterPro" id="IPR002036">
    <property type="entry name" value="YbeY"/>
</dbReference>
<dbReference type="EMBL" id="FONS01000002">
    <property type="protein sequence ID" value="SFE70260.1"/>
    <property type="molecule type" value="Genomic_DNA"/>
</dbReference>
<dbReference type="GO" id="GO:0008270">
    <property type="term" value="F:zinc ion binding"/>
    <property type="evidence" value="ECO:0007669"/>
    <property type="project" value="UniProtKB-UniRule"/>
</dbReference>
<evidence type="ECO:0000256" key="4">
    <source>
        <dbReference type="ARBA" id="ARBA00022759"/>
    </source>
</evidence>
<dbReference type="GO" id="GO:0006364">
    <property type="term" value="P:rRNA processing"/>
    <property type="evidence" value="ECO:0007669"/>
    <property type="project" value="UniProtKB-UniRule"/>
</dbReference>
<keyword evidence="7" id="KW-0963">Cytoplasm</keyword>
<proteinExistence type="inferred from homology"/>
<protein>
    <recommendedName>
        <fullName evidence="7">Endoribonuclease YbeY</fullName>
        <ecNumber evidence="7">3.1.-.-</ecNumber>
    </recommendedName>
</protein>
<keyword evidence="3 7" id="KW-0479">Metal-binding</keyword>
<dbReference type="InterPro" id="IPR020549">
    <property type="entry name" value="YbeY_CS"/>
</dbReference>
<organism evidence="8 9">
    <name type="scientific">Pedobacter antarcticus</name>
    <dbReference type="NCBI Taxonomy" id="34086"/>
    <lineage>
        <taxon>Bacteria</taxon>
        <taxon>Pseudomonadati</taxon>
        <taxon>Bacteroidota</taxon>
        <taxon>Sphingobacteriia</taxon>
        <taxon>Sphingobacteriales</taxon>
        <taxon>Sphingobacteriaceae</taxon>
        <taxon>Pedobacter</taxon>
    </lineage>
</organism>
<dbReference type="PANTHER" id="PTHR46986">
    <property type="entry name" value="ENDORIBONUCLEASE YBEY, CHLOROPLASTIC"/>
    <property type="match status" value="1"/>
</dbReference>
<evidence type="ECO:0000256" key="3">
    <source>
        <dbReference type="ARBA" id="ARBA00022723"/>
    </source>
</evidence>
<keyword evidence="5 7" id="KW-0378">Hydrolase</keyword>
<dbReference type="GO" id="GO:0005737">
    <property type="term" value="C:cytoplasm"/>
    <property type="evidence" value="ECO:0007669"/>
    <property type="project" value="UniProtKB-SubCell"/>
</dbReference>
<dbReference type="PROSITE" id="PS01306">
    <property type="entry name" value="UPF0054"/>
    <property type="match status" value="1"/>
</dbReference>
<dbReference type="PANTHER" id="PTHR46986:SF1">
    <property type="entry name" value="ENDORIBONUCLEASE YBEY, CHLOROPLASTIC"/>
    <property type="match status" value="1"/>
</dbReference>
<evidence type="ECO:0000256" key="5">
    <source>
        <dbReference type="ARBA" id="ARBA00022801"/>
    </source>
</evidence>
<evidence type="ECO:0000256" key="2">
    <source>
        <dbReference type="ARBA" id="ARBA00022722"/>
    </source>
</evidence>
<dbReference type="GO" id="GO:0004521">
    <property type="term" value="F:RNA endonuclease activity"/>
    <property type="evidence" value="ECO:0007669"/>
    <property type="project" value="UniProtKB-UniRule"/>
</dbReference>
<dbReference type="HAMAP" id="MF_00009">
    <property type="entry name" value="Endoribonucl_YbeY"/>
    <property type="match status" value="1"/>
</dbReference>
<dbReference type="NCBIfam" id="TIGR00043">
    <property type="entry name" value="rRNA maturation RNase YbeY"/>
    <property type="match status" value="1"/>
</dbReference>
<keyword evidence="4 7" id="KW-0255">Endonuclease</keyword>
<keyword evidence="7" id="KW-0690">Ribosome biogenesis</keyword>
<name>A0A1I2CRA0_9SPHI</name>
<evidence type="ECO:0000256" key="6">
    <source>
        <dbReference type="ARBA" id="ARBA00022833"/>
    </source>
</evidence>
<dbReference type="Gene3D" id="3.40.390.30">
    <property type="entry name" value="Metalloproteases ('zincins'), catalytic domain"/>
    <property type="match status" value="1"/>
</dbReference>
<feature type="binding site" evidence="7">
    <location>
        <position position="118"/>
    </location>
    <ligand>
        <name>Zn(2+)</name>
        <dbReference type="ChEBI" id="CHEBI:29105"/>
        <note>catalytic</note>
    </ligand>
</feature>
<evidence type="ECO:0000313" key="8">
    <source>
        <dbReference type="EMBL" id="SFE70260.1"/>
    </source>
</evidence>
<dbReference type="Proteomes" id="UP000183129">
    <property type="component" value="Unassembled WGS sequence"/>
</dbReference>
<sequence length="157" mass="18036">MQRKLIVMPKLPVHFFNEDVNYVLKNKTVIRSWINDTIISEGYKLEELNFILCSDKYLLEMNKQYLNHDTYTDVITFDNSDIEETIIGDIFISVERIQENAKTFGSSVINELCRVMIHGTLHLLGYGDKGKAAKTLMTAKEDTYLATLSIPVKTKPL</sequence>
<evidence type="ECO:0000256" key="7">
    <source>
        <dbReference type="HAMAP-Rule" id="MF_00009"/>
    </source>
</evidence>
<dbReference type="InterPro" id="IPR023091">
    <property type="entry name" value="MetalPrtase_cat_dom_sf_prd"/>
</dbReference>
<feature type="binding site" evidence="7">
    <location>
        <position position="128"/>
    </location>
    <ligand>
        <name>Zn(2+)</name>
        <dbReference type="ChEBI" id="CHEBI:29105"/>
        <note>catalytic</note>
    </ligand>
</feature>
<dbReference type="GO" id="GO:0004222">
    <property type="term" value="F:metalloendopeptidase activity"/>
    <property type="evidence" value="ECO:0007669"/>
    <property type="project" value="InterPro"/>
</dbReference>
<comment type="similarity">
    <text evidence="1 7">Belongs to the endoribonuclease YbeY family.</text>
</comment>
<reference evidence="8 9" key="1">
    <citation type="submission" date="2016-10" db="EMBL/GenBank/DDBJ databases">
        <authorList>
            <person name="de Groot N.N."/>
        </authorList>
    </citation>
    <scope>NUCLEOTIDE SEQUENCE [LARGE SCALE GENOMIC DNA]</scope>
    <source>
        <strain evidence="8 9">ATCC 51969</strain>
    </source>
</reference>
<gene>
    <name evidence="7" type="primary">ybeY</name>
    <name evidence="8" type="ORF">SAMN03003324_01150</name>
</gene>
<comment type="cofactor">
    <cofactor evidence="7">
        <name>Zn(2+)</name>
        <dbReference type="ChEBI" id="CHEBI:29105"/>
    </cofactor>
    <text evidence="7">Binds 1 zinc ion.</text>
</comment>
<keyword evidence="2 7" id="KW-0540">Nuclease</keyword>
<comment type="subcellular location">
    <subcellularLocation>
        <location evidence="7">Cytoplasm</location>
    </subcellularLocation>
</comment>
<accession>A0A1I2CRA0</accession>
<evidence type="ECO:0000256" key="1">
    <source>
        <dbReference type="ARBA" id="ARBA00010875"/>
    </source>
</evidence>
<dbReference type="STRING" id="34086.SAMN04488084_11385"/>
<comment type="function">
    <text evidence="7">Single strand-specific metallo-endoribonuclease involved in late-stage 70S ribosome quality control and in maturation of the 3' terminus of the 16S rRNA.</text>
</comment>
<dbReference type="EC" id="3.1.-.-" evidence="7"/>
<evidence type="ECO:0000313" key="9">
    <source>
        <dbReference type="Proteomes" id="UP000183129"/>
    </source>
</evidence>
<dbReference type="Pfam" id="PF02130">
    <property type="entry name" value="YbeY"/>
    <property type="match status" value="1"/>
</dbReference>
<keyword evidence="6 7" id="KW-0862">Zinc</keyword>
<feature type="binding site" evidence="7">
    <location>
        <position position="122"/>
    </location>
    <ligand>
        <name>Zn(2+)</name>
        <dbReference type="ChEBI" id="CHEBI:29105"/>
        <note>catalytic</note>
    </ligand>
</feature>
<keyword evidence="7" id="KW-0698">rRNA processing</keyword>